<dbReference type="InterPro" id="IPR029058">
    <property type="entry name" value="AB_hydrolase_fold"/>
</dbReference>
<dbReference type="SUPFAM" id="SSF53474">
    <property type="entry name" value="alpha/beta-Hydrolases"/>
    <property type="match status" value="1"/>
</dbReference>
<dbReference type="InterPro" id="IPR050266">
    <property type="entry name" value="AB_hydrolase_sf"/>
</dbReference>
<accession>A0A381PU10</accession>
<dbReference type="PANTHER" id="PTHR43798">
    <property type="entry name" value="MONOACYLGLYCEROL LIPASE"/>
    <property type="match status" value="1"/>
</dbReference>
<feature type="domain" description="AB hydrolase-1" evidence="1">
    <location>
        <begin position="25"/>
        <end position="251"/>
    </location>
</feature>
<sequence>MFKKMPKLNINNHEMYYEIHGHGDPVVCMGGWGTYCHGNETLLARGLTDNYQVLIFDYRGIADSTDDPSVEPSMEMHANDLIALLDHLGWKNVHLIGLVGMGCCVSQVVAIKRSDLVKSMVNMGAWAYCDTYLYNQLKLFRNIHRDSGFLTFQDFVSIYSFLPEYYNKNRDRLLGPEAGWKELNGNYETHARLVEACINHDVRDSLEKIQAPCLIIHAAKDLVTGPRTTVPIEKAIPNSIGITMNDVAHVVAGKEQKIEFCNILFNFLDNH</sequence>
<evidence type="ECO:0000259" key="1">
    <source>
        <dbReference type="Pfam" id="PF00561"/>
    </source>
</evidence>
<proteinExistence type="predicted"/>
<dbReference type="AlphaFoldDB" id="A0A381PU10"/>
<protein>
    <recommendedName>
        <fullName evidence="1">AB hydrolase-1 domain-containing protein</fullName>
    </recommendedName>
</protein>
<dbReference type="EMBL" id="UINC01001048">
    <property type="protein sequence ID" value="SUZ68943.1"/>
    <property type="molecule type" value="Genomic_DNA"/>
</dbReference>
<dbReference type="Pfam" id="PF00561">
    <property type="entry name" value="Abhydrolase_1"/>
    <property type="match status" value="1"/>
</dbReference>
<evidence type="ECO:0000313" key="2">
    <source>
        <dbReference type="EMBL" id="SUZ68943.1"/>
    </source>
</evidence>
<dbReference type="InterPro" id="IPR000073">
    <property type="entry name" value="AB_hydrolase_1"/>
</dbReference>
<gene>
    <name evidence="2" type="ORF">METZ01_LOCUS21797</name>
</gene>
<organism evidence="2">
    <name type="scientific">marine metagenome</name>
    <dbReference type="NCBI Taxonomy" id="408172"/>
    <lineage>
        <taxon>unclassified sequences</taxon>
        <taxon>metagenomes</taxon>
        <taxon>ecological metagenomes</taxon>
    </lineage>
</organism>
<dbReference type="Gene3D" id="3.40.50.1820">
    <property type="entry name" value="alpha/beta hydrolase"/>
    <property type="match status" value="1"/>
</dbReference>
<name>A0A381PU10_9ZZZZ</name>
<reference evidence="2" key="1">
    <citation type="submission" date="2018-05" db="EMBL/GenBank/DDBJ databases">
        <authorList>
            <person name="Lanie J.A."/>
            <person name="Ng W.-L."/>
            <person name="Kazmierczak K.M."/>
            <person name="Andrzejewski T.M."/>
            <person name="Davidsen T.M."/>
            <person name="Wayne K.J."/>
            <person name="Tettelin H."/>
            <person name="Glass J.I."/>
            <person name="Rusch D."/>
            <person name="Podicherti R."/>
            <person name="Tsui H.-C.T."/>
            <person name="Winkler M.E."/>
        </authorList>
    </citation>
    <scope>NUCLEOTIDE SEQUENCE</scope>
</reference>